<comment type="caution">
    <text evidence="2">The sequence shown here is derived from an EMBL/GenBank/DDBJ whole genome shotgun (WGS) entry which is preliminary data.</text>
</comment>
<protein>
    <submittedName>
        <fullName evidence="2">Uncharacterized protein</fullName>
    </submittedName>
</protein>
<reference evidence="2 3" key="1">
    <citation type="submission" date="2018-03" db="EMBL/GenBank/DDBJ databases">
        <title>The draft genome of Mesorhizobium sp. 6GN-30.</title>
        <authorList>
            <person name="Liu L."/>
            <person name="Li L."/>
            <person name="Wang T."/>
            <person name="Zhang X."/>
            <person name="Liang L."/>
        </authorList>
    </citation>
    <scope>NUCLEOTIDE SEQUENCE [LARGE SCALE GENOMIC DNA]</scope>
    <source>
        <strain evidence="2 3">6GN30</strain>
    </source>
</reference>
<evidence type="ECO:0000313" key="3">
    <source>
        <dbReference type="Proteomes" id="UP000241229"/>
    </source>
</evidence>
<sequence length="71" mass="7943">MTDISKAPIATRRPGLPRPGVPRLGIGASLWEIFALWNDALKLAYVDPYTSLRRQPQVVPDDDLDGRDPSW</sequence>
<proteinExistence type="predicted"/>
<dbReference type="AlphaFoldDB" id="A0A2P7SET5"/>
<gene>
    <name evidence="2" type="ORF">C7I84_09965</name>
</gene>
<dbReference type="EMBL" id="PXYK01000008">
    <property type="protein sequence ID" value="PSJ61026.1"/>
    <property type="molecule type" value="Genomic_DNA"/>
</dbReference>
<feature type="region of interest" description="Disordered" evidence="1">
    <location>
        <begin position="1"/>
        <end position="21"/>
    </location>
</feature>
<accession>A0A2P7SET5</accession>
<evidence type="ECO:0000256" key="1">
    <source>
        <dbReference type="SAM" id="MobiDB-lite"/>
    </source>
</evidence>
<evidence type="ECO:0000313" key="2">
    <source>
        <dbReference type="EMBL" id="PSJ61026.1"/>
    </source>
</evidence>
<dbReference type="RefSeq" id="WP_106772031.1">
    <property type="nucleotide sequence ID" value="NZ_PXYK01000008.1"/>
</dbReference>
<dbReference type="Proteomes" id="UP000241229">
    <property type="component" value="Unassembled WGS sequence"/>
</dbReference>
<name>A0A2P7SET5_9HYPH</name>
<organism evidence="2 3">
    <name type="scientific">Kumtagia ephedrae</name>
    <dbReference type="NCBI Taxonomy" id="2116701"/>
    <lineage>
        <taxon>Bacteria</taxon>
        <taxon>Pseudomonadati</taxon>
        <taxon>Pseudomonadota</taxon>
        <taxon>Alphaproteobacteria</taxon>
        <taxon>Hyphomicrobiales</taxon>
        <taxon>Phyllobacteriaceae</taxon>
        <taxon>Kumtagia</taxon>
    </lineage>
</organism>
<keyword evidence="3" id="KW-1185">Reference proteome</keyword>
<dbReference type="OrthoDB" id="8085986at2"/>